<dbReference type="CDD" id="cd06164">
    <property type="entry name" value="S2P-M50_SpoIVFB_CBS"/>
    <property type="match status" value="1"/>
</dbReference>
<evidence type="ECO:0000259" key="13">
    <source>
        <dbReference type="Pfam" id="PF02163"/>
    </source>
</evidence>
<dbReference type="InterPro" id="IPR008915">
    <property type="entry name" value="Peptidase_M50"/>
</dbReference>
<keyword evidence="7" id="KW-0378">Hydrolase</keyword>
<dbReference type="PANTHER" id="PTHR39188:SF3">
    <property type="entry name" value="STAGE IV SPORULATION PROTEIN FB"/>
    <property type="match status" value="1"/>
</dbReference>
<dbReference type="PANTHER" id="PTHR39188">
    <property type="entry name" value="MEMBRANE-ASSOCIATED ZINC METALLOPROTEASE M50B"/>
    <property type="match status" value="1"/>
</dbReference>
<feature type="domain" description="Peptidase M50" evidence="13">
    <location>
        <begin position="138"/>
        <end position="192"/>
    </location>
</feature>
<name>X1GNZ3_9ZZZZ</name>
<keyword evidence="11 12" id="KW-0472">Membrane</keyword>
<evidence type="ECO:0000256" key="7">
    <source>
        <dbReference type="ARBA" id="ARBA00022801"/>
    </source>
</evidence>
<evidence type="ECO:0000256" key="11">
    <source>
        <dbReference type="ARBA" id="ARBA00023136"/>
    </source>
</evidence>
<feature type="non-terminal residue" evidence="14">
    <location>
        <position position="280"/>
    </location>
</feature>
<evidence type="ECO:0000256" key="2">
    <source>
        <dbReference type="ARBA" id="ARBA00004141"/>
    </source>
</evidence>
<comment type="cofactor">
    <cofactor evidence="1">
        <name>Zn(2+)</name>
        <dbReference type="ChEBI" id="CHEBI:29105"/>
    </cofactor>
</comment>
<dbReference type="AlphaFoldDB" id="X1GNZ3"/>
<keyword evidence="10" id="KW-0482">Metalloprotease</keyword>
<proteinExistence type="inferred from homology"/>
<evidence type="ECO:0000256" key="1">
    <source>
        <dbReference type="ARBA" id="ARBA00001947"/>
    </source>
</evidence>
<evidence type="ECO:0000256" key="12">
    <source>
        <dbReference type="SAM" id="Phobius"/>
    </source>
</evidence>
<dbReference type="GO" id="GO:0046872">
    <property type="term" value="F:metal ion binding"/>
    <property type="evidence" value="ECO:0007669"/>
    <property type="project" value="UniProtKB-KW"/>
</dbReference>
<evidence type="ECO:0000256" key="5">
    <source>
        <dbReference type="ARBA" id="ARBA00022692"/>
    </source>
</evidence>
<protein>
    <recommendedName>
        <fullName evidence="13">Peptidase M50 domain-containing protein</fullName>
    </recommendedName>
</protein>
<keyword evidence="4" id="KW-0645">Protease</keyword>
<keyword evidence="5 12" id="KW-0812">Transmembrane</keyword>
<dbReference type="GO" id="GO:0006508">
    <property type="term" value="P:proteolysis"/>
    <property type="evidence" value="ECO:0007669"/>
    <property type="project" value="UniProtKB-KW"/>
</dbReference>
<dbReference type="GO" id="GO:0008237">
    <property type="term" value="F:metallopeptidase activity"/>
    <property type="evidence" value="ECO:0007669"/>
    <property type="project" value="UniProtKB-KW"/>
</dbReference>
<dbReference type="GO" id="GO:0016020">
    <property type="term" value="C:membrane"/>
    <property type="evidence" value="ECO:0007669"/>
    <property type="project" value="UniProtKB-SubCell"/>
</dbReference>
<evidence type="ECO:0000256" key="9">
    <source>
        <dbReference type="ARBA" id="ARBA00022989"/>
    </source>
</evidence>
<organism evidence="14">
    <name type="scientific">marine sediment metagenome</name>
    <dbReference type="NCBI Taxonomy" id="412755"/>
    <lineage>
        <taxon>unclassified sequences</taxon>
        <taxon>metagenomes</taxon>
        <taxon>ecological metagenomes</taxon>
    </lineage>
</organism>
<feature type="transmembrane region" description="Helical" evidence="12">
    <location>
        <begin position="109"/>
        <end position="130"/>
    </location>
</feature>
<evidence type="ECO:0000313" key="14">
    <source>
        <dbReference type="EMBL" id="GAH34728.1"/>
    </source>
</evidence>
<comment type="caution">
    <text evidence="14">The sequence shown here is derived from an EMBL/GenBank/DDBJ whole genome shotgun (WGS) entry which is preliminary data.</text>
</comment>
<evidence type="ECO:0000256" key="8">
    <source>
        <dbReference type="ARBA" id="ARBA00022833"/>
    </source>
</evidence>
<feature type="transmembrane region" description="Helical" evidence="12">
    <location>
        <begin position="142"/>
        <end position="163"/>
    </location>
</feature>
<dbReference type="EMBL" id="BARU01009265">
    <property type="protein sequence ID" value="GAH34728.1"/>
    <property type="molecule type" value="Genomic_DNA"/>
</dbReference>
<feature type="transmembrane region" description="Helical" evidence="12">
    <location>
        <begin position="21"/>
        <end position="41"/>
    </location>
</feature>
<dbReference type="Pfam" id="PF02163">
    <property type="entry name" value="Peptidase_M50"/>
    <property type="match status" value="2"/>
</dbReference>
<reference evidence="14" key="1">
    <citation type="journal article" date="2014" name="Front. Microbiol.">
        <title>High frequency of phylogenetically diverse reductive dehalogenase-homologous genes in deep subseafloor sedimentary metagenomes.</title>
        <authorList>
            <person name="Kawai M."/>
            <person name="Futagami T."/>
            <person name="Toyoda A."/>
            <person name="Takaki Y."/>
            <person name="Nishi S."/>
            <person name="Hori S."/>
            <person name="Arai W."/>
            <person name="Tsubouchi T."/>
            <person name="Morono Y."/>
            <person name="Uchiyama I."/>
            <person name="Ito T."/>
            <person name="Fujiyama A."/>
            <person name="Inagaki F."/>
            <person name="Takami H."/>
        </authorList>
    </citation>
    <scope>NUCLEOTIDE SEQUENCE</scope>
    <source>
        <strain evidence="14">Expedition CK06-06</strain>
    </source>
</reference>
<feature type="transmembrane region" description="Helical" evidence="12">
    <location>
        <begin position="47"/>
        <end position="66"/>
    </location>
</feature>
<comment type="similarity">
    <text evidence="3">Belongs to the peptidase M50B family.</text>
</comment>
<evidence type="ECO:0000256" key="4">
    <source>
        <dbReference type="ARBA" id="ARBA00022670"/>
    </source>
</evidence>
<gene>
    <name evidence="14" type="ORF">S03H2_17911</name>
</gene>
<keyword evidence="9 12" id="KW-1133">Transmembrane helix</keyword>
<feature type="domain" description="Peptidase M50" evidence="13">
    <location>
        <begin position="57"/>
        <end position="128"/>
    </location>
</feature>
<keyword evidence="6" id="KW-0479">Metal-binding</keyword>
<sequence>MGGGFNLGKIFGIQFRLHYTWFIIFVLLIVSLSWQFFPLNYPGWNRLLYWVMGTIATLLFFISLVAHELAHSLVGRVNNIPVKSITLFIFGGVAQMTREATKASAELKMAAAGPACSLAIGGMFGLLWMLTRGVIEPVAAMAYWLAFINILLAAFNLIPGFPLDGGRVFRSLMWHFTGNYKRSTRIATRVGQGVAYSFILGGILIMFLLHEWLGGLWLAFIGWFLQNAASTSYRQVQWREALHGFTASQVMTSDYMVIPPNVTIDELVQGYVLPKGHRFF</sequence>
<evidence type="ECO:0000256" key="10">
    <source>
        <dbReference type="ARBA" id="ARBA00023049"/>
    </source>
</evidence>
<evidence type="ECO:0000256" key="6">
    <source>
        <dbReference type="ARBA" id="ARBA00022723"/>
    </source>
</evidence>
<keyword evidence="8" id="KW-0862">Zinc</keyword>
<comment type="subcellular location">
    <subcellularLocation>
        <location evidence="2">Membrane</location>
        <topology evidence="2">Multi-pass membrane protein</topology>
    </subcellularLocation>
</comment>
<evidence type="ECO:0000256" key="3">
    <source>
        <dbReference type="ARBA" id="ARBA00007931"/>
    </source>
</evidence>
<accession>X1GNZ3</accession>